<keyword evidence="11" id="KW-0430">Lectin</keyword>
<dbReference type="GO" id="GO:0004674">
    <property type="term" value="F:protein serine/threonine kinase activity"/>
    <property type="evidence" value="ECO:0007669"/>
    <property type="project" value="UniProtKB-KW"/>
</dbReference>
<dbReference type="AlphaFoldDB" id="A0AAV7EGB9"/>
<dbReference type="SUPFAM" id="SSF49899">
    <property type="entry name" value="Concanavalin A-like lectins/glucanases"/>
    <property type="match status" value="1"/>
</dbReference>
<dbReference type="InterPro" id="IPR050528">
    <property type="entry name" value="L-type_Lectin-RKs"/>
</dbReference>
<dbReference type="GO" id="GO:0005886">
    <property type="term" value="C:plasma membrane"/>
    <property type="evidence" value="ECO:0007669"/>
    <property type="project" value="UniProtKB-SubCell"/>
</dbReference>
<keyword evidence="17" id="KW-0675">Receptor</keyword>
<evidence type="ECO:0000256" key="16">
    <source>
        <dbReference type="ARBA" id="ARBA00023136"/>
    </source>
</evidence>
<gene>
    <name evidence="25" type="ORF">H6P81_014005</name>
</gene>
<dbReference type="Proteomes" id="UP000825729">
    <property type="component" value="Unassembled WGS sequence"/>
</dbReference>
<evidence type="ECO:0000256" key="17">
    <source>
        <dbReference type="ARBA" id="ARBA00023170"/>
    </source>
</evidence>
<evidence type="ECO:0000256" key="20">
    <source>
        <dbReference type="ARBA" id="ARBA00048679"/>
    </source>
</evidence>
<evidence type="ECO:0000256" key="2">
    <source>
        <dbReference type="ARBA" id="ARBA00004479"/>
    </source>
</evidence>
<comment type="subcellular location">
    <subcellularLocation>
        <location evidence="1">Cell membrane</location>
    </subcellularLocation>
    <subcellularLocation>
        <location evidence="2">Membrane</location>
        <topology evidence="2">Single-pass type I membrane protein</topology>
    </subcellularLocation>
</comment>
<keyword evidence="13" id="KW-0418">Kinase</keyword>
<keyword evidence="14 21" id="KW-0067">ATP-binding</keyword>
<evidence type="ECO:0000256" key="11">
    <source>
        <dbReference type="ARBA" id="ARBA00022734"/>
    </source>
</evidence>
<comment type="catalytic activity">
    <reaction evidence="19">
        <text>L-threonyl-[protein] + ATP = O-phospho-L-threonyl-[protein] + ADP + H(+)</text>
        <dbReference type="Rhea" id="RHEA:46608"/>
        <dbReference type="Rhea" id="RHEA-COMP:11060"/>
        <dbReference type="Rhea" id="RHEA-COMP:11605"/>
        <dbReference type="ChEBI" id="CHEBI:15378"/>
        <dbReference type="ChEBI" id="CHEBI:30013"/>
        <dbReference type="ChEBI" id="CHEBI:30616"/>
        <dbReference type="ChEBI" id="CHEBI:61977"/>
        <dbReference type="ChEBI" id="CHEBI:456216"/>
        <dbReference type="EC" id="2.7.11.1"/>
    </reaction>
</comment>
<feature type="transmembrane region" description="Helical" evidence="22">
    <location>
        <begin position="300"/>
        <end position="322"/>
    </location>
</feature>
<dbReference type="PANTHER" id="PTHR27007">
    <property type="match status" value="1"/>
</dbReference>
<evidence type="ECO:0000256" key="8">
    <source>
        <dbReference type="ARBA" id="ARBA00022679"/>
    </source>
</evidence>
<evidence type="ECO:0000259" key="24">
    <source>
        <dbReference type="PROSITE" id="PS50011"/>
    </source>
</evidence>
<keyword evidence="15 22" id="KW-1133">Transmembrane helix</keyword>
<keyword evidence="10 23" id="KW-0732">Signal</keyword>
<keyword evidence="26" id="KW-1185">Reference proteome</keyword>
<name>A0AAV7EGB9_ARIFI</name>
<reference evidence="25 26" key="1">
    <citation type="submission" date="2021-07" db="EMBL/GenBank/DDBJ databases">
        <title>The Aristolochia fimbriata genome: insights into angiosperm evolution, floral development and chemical biosynthesis.</title>
        <authorList>
            <person name="Jiao Y."/>
        </authorList>
    </citation>
    <scope>NUCLEOTIDE SEQUENCE [LARGE SCALE GENOMIC DNA]</scope>
    <source>
        <strain evidence="25">IBCAS-2021</strain>
        <tissue evidence="25">Leaf</tissue>
    </source>
</reference>
<evidence type="ECO:0000256" key="21">
    <source>
        <dbReference type="PROSITE-ProRule" id="PRU10141"/>
    </source>
</evidence>
<dbReference type="SUPFAM" id="SSF56112">
    <property type="entry name" value="Protein kinase-like (PK-like)"/>
    <property type="match status" value="1"/>
</dbReference>
<evidence type="ECO:0000256" key="12">
    <source>
        <dbReference type="ARBA" id="ARBA00022741"/>
    </source>
</evidence>
<dbReference type="GO" id="GO:0042742">
    <property type="term" value="P:defense response to bacterium"/>
    <property type="evidence" value="ECO:0007669"/>
    <property type="project" value="UniProtKB-ARBA"/>
</dbReference>
<evidence type="ECO:0000256" key="1">
    <source>
        <dbReference type="ARBA" id="ARBA00004236"/>
    </source>
</evidence>
<evidence type="ECO:0000256" key="19">
    <source>
        <dbReference type="ARBA" id="ARBA00047899"/>
    </source>
</evidence>
<evidence type="ECO:0000256" key="5">
    <source>
        <dbReference type="ARBA" id="ARBA00012513"/>
    </source>
</evidence>
<comment type="similarity">
    <text evidence="3">In the N-terminal section; belongs to the leguminous lectin family.</text>
</comment>
<dbReference type="PROSITE" id="PS00107">
    <property type="entry name" value="PROTEIN_KINASE_ATP"/>
    <property type="match status" value="1"/>
</dbReference>
<dbReference type="InterPro" id="IPR013320">
    <property type="entry name" value="ConA-like_dom_sf"/>
</dbReference>
<accession>A0AAV7EGB9</accession>
<sequence length="693" mass="76372">MTKNLVFICLTVVRFVLLARLASAAEFVFNGFDGGRSSSPLLLYADASIRSRHLVITNDSTFSLGRALYRDKIRTKLTNSSTSPAFPFSASFVFAILPVRNYRPGHGLAFLFAPSPGTHHANQAQHLGLFNRTNDGSPRNHVFAVEFDVFANPEFGDIDANHVGVDINSLTSVNAHTAGYYPDGADPDPSSFVNLTLNSGANYQAWIDYANLTLTVTMAPAGVRKPKIPLISIPLDLSDIFFEEMYVGFCAATGMLVESHRILAWSFSNTNFSAHEALITSNLPSFLPREKTSLLKSGGFVAGISVAVILFVAFSVAVALIWSRMCRKSRKGGDEESAEEWEVEYWPHRISYEEIHSATKGFSEDNLVGIGGNGKVYRGVLAGGTQVAIKCINHGSEEGVREFLSEVSSLGRLKHRNLVALRGWCKRGRGSLILVYDYMEKGSLDKWIFDCPEEAVLSWETRVRILRDVASAVLYLHEGWESRVLHRDIKASNVLLDGDMNGRLGDFGLARMQGGSQVASTTRVVGTVGYMAPEVVQTGKAGPKTDVFGFGVLVLEVACGRRPVETGKPPLVEWVWELVETNQMTAALDERVRRRGGFTEEEAGRVIRLGLMCTYPDPEARPDTRQVVRVLEGPSGERKYVEEMEEGMEASLLETWSKYYGSRKRAHPTFDELRESLNTSASLSSSDVILVGR</sequence>
<keyword evidence="12 21" id="KW-0547">Nucleotide-binding</keyword>
<dbReference type="FunFam" id="3.30.200.20:FF:000621">
    <property type="entry name" value="Putative L-type lectin-domain containing receptor kinase VII.2"/>
    <property type="match status" value="1"/>
</dbReference>
<dbReference type="Gene3D" id="1.10.510.10">
    <property type="entry name" value="Transferase(Phosphotransferase) domain 1"/>
    <property type="match status" value="1"/>
</dbReference>
<evidence type="ECO:0000256" key="13">
    <source>
        <dbReference type="ARBA" id="ARBA00022777"/>
    </source>
</evidence>
<evidence type="ECO:0000313" key="25">
    <source>
        <dbReference type="EMBL" id="KAG9447877.1"/>
    </source>
</evidence>
<keyword evidence="8" id="KW-0808">Transferase</keyword>
<evidence type="ECO:0000256" key="9">
    <source>
        <dbReference type="ARBA" id="ARBA00022692"/>
    </source>
</evidence>
<evidence type="ECO:0000256" key="22">
    <source>
        <dbReference type="SAM" id="Phobius"/>
    </source>
</evidence>
<dbReference type="GO" id="GO:0030246">
    <property type="term" value="F:carbohydrate binding"/>
    <property type="evidence" value="ECO:0007669"/>
    <property type="project" value="UniProtKB-KW"/>
</dbReference>
<evidence type="ECO:0000256" key="4">
    <source>
        <dbReference type="ARBA" id="ARBA00010217"/>
    </source>
</evidence>
<dbReference type="Pfam" id="PF00139">
    <property type="entry name" value="Lectin_legB"/>
    <property type="match status" value="1"/>
</dbReference>
<evidence type="ECO:0000256" key="3">
    <source>
        <dbReference type="ARBA" id="ARBA00008536"/>
    </source>
</evidence>
<feature type="signal peptide" evidence="23">
    <location>
        <begin position="1"/>
        <end position="24"/>
    </location>
</feature>
<dbReference type="FunFam" id="2.60.120.200:FF:000086">
    <property type="entry name" value="L-type lectin-domain containing receptor kinase S.4"/>
    <property type="match status" value="1"/>
</dbReference>
<dbReference type="GO" id="GO:0005524">
    <property type="term" value="F:ATP binding"/>
    <property type="evidence" value="ECO:0007669"/>
    <property type="project" value="UniProtKB-UniRule"/>
</dbReference>
<dbReference type="InterPro" id="IPR001220">
    <property type="entry name" value="Legume_lectin_dom"/>
</dbReference>
<dbReference type="InterPro" id="IPR000719">
    <property type="entry name" value="Prot_kinase_dom"/>
</dbReference>
<dbReference type="Gene3D" id="2.60.120.200">
    <property type="match status" value="1"/>
</dbReference>
<keyword evidence="7" id="KW-0723">Serine/threonine-protein kinase</keyword>
<keyword evidence="9 22" id="KW-0812">Transmembrane</keyword>
<comment type="catalytic activity">
    <reaction evidence="20">
        <text>L-seryl-[protein] + ATP = O-phospho-L-seryl-[protein] + ADP + H(+)</text>
        <dbReference type="Rhea" id="RHEA:17989"/>
        <dbReference type="Rhea" id="RHEA-COMP:9863"/>
        <dbReference type="Rhea" id="RHEA-COMP:11604"/>
        <dbReference type="ChEBI" id="CHEBI:15378"/>
        <dbReference type="ChEBI" id="CHEBI:29999"/>
        <dbReference type="ChEBI" id="CHEBI:30616"/>
        <dbReference type="ChEBI" id="CHEBI:83421"/>
        <dbReference type="ChEBI" id="CHEBI:456216"/>
        <dbReference type="EC" id="2.7.11.1"/>
    </reaction>
</comment>
<evidence type="ECO:0000313" key="26">
    <source>
        <dbReference type="Proteomes" id="UP000825729"/>
    </source>
</evidence>
<evidence type="ECO:0000256" key="18">
    <source>
        <dbReference type="ARBA" id="ARBA00023180"/>
    </source>
</evidence>
<dbReference type="CDD" id="cd14066">
    <property type="entry name" value="STKc_IRAK"/>
    <property type="match status" value="1"/>
</dbReference>
<dbReference type="Gene3D" id="3.30.200.20">
    <property type="entry name" value="Phosphorylase Kinase, domain 1"/>
    <property type="match status" value="1"/>
</dbReference>
<dbReference type="EC" id="2.7.11.1" evidence="5"/>
<evidence type="ECO:0000256" key="23">
    <source>
        <dbReference type="SAM" id="SignalP"/>
    </source>
</evidence>
<evidence type="ECO:0000256" key="14">
    <source>
        <dbReference type="ARBA" id="ARBA00022840"/>
    </source>
</evidence>
<dbReference type="PROSITE" id="PS50011">
    <property type="entry name" value="PROTEIN_KINASE_DOM"/>
    <property type="match status" value="1"/>
</dbReference>
<comment type="similarity">
    <text evidence="4">In the C-terminal section; belongs to the protein kinase superfamily. Ser/Thr protein kinase family.</text>
</comment>
<evidence type="ECO:0000256" key="6">
    <source>
        <dbReference type="ARBA" id="ARBA00022475"/>
    </source>
</evidence>
<dbReference type="Pfam" id="PF00069">
    <property type="entry name" value="Pkinase"/>
    <property type="match status" value="1"/>
</dbReference>
<keyword evidence="16 22" id="KW-0472">Membrane</keyword>
<evidence type="ECO:0000256" key="10">
    <source>
        <dbReference type="ARBA" id="ARBA00022729"/>
    </source>
</evidence>
<organism evidence="25 26">
    <name type="scientific">Aristolochia fimbriata</name>
    <name type="common">White veined hardy Dutchman's pipe vine</name>
    <dbReference type="NCBI Taxonomy" id="158543"/>
    <lineage>
        <taxon>Eukaryota</taxon>
        <taxon>Viridiplantae</taxon>
        <taxon>Streptophyta</taxon>
        <taxon>Embryophyta</taxon>
        <taxon>Tracheophyta</taxon>
        <taxon>Spermatophyta</taxon>
        <taxon>Magnoliopsida</taxon>
        <taxon>Magnoliidae</taxon>
        <taxon>Piperales</taxon>
        <taxon>Aristolochiaceae</taxon>
        <taxon>Aristolochia</taxon>
    </lineage>
</organism>
<feature type="chain" id="PRO_5043854605" description="non-specific serine/threonine protein kinase" evidence="23">
    <location>
        <begin position="25"/>
        <end position="693"/>
    </location>
</feature>
<dbReference type="SMART" id="SM00220">
    <property type="entry name" value="S_TKc"/>
    <property type="match status" value="1"/>
</dbReference>
<feature type="binding site" evidence="21">
    <location>
        <position position="390"/>
    </location>
    <ligand>
        <name>ATP</name>
        <dbReference type="ChEBI" id="CHEBI:30616"/>
    </ligand>
</feature>
<evidence type="ECO:0000256" key="7">
    <source>
        <dbReference type="ARBA" id="ARBA00022527"/>
    </source>
</evidence>
<dbReference type="GO" id="GO:0002229">
    <property type="term" value="P:defense response to oomycetes"/>
    <property type="evidence" value="ECO:0007669"/>
    <property type="project" value="UniProtKB-ARBA"/>
</dbReference>
<keyword evidence="6" id="KW-1003">Cell membrane</keyword>
<feature type="domain" description="Protein kinase" evidence="24">
    <location>
        <begin position="362"/>
        <end position="641"/>
    </location>
</feature>
<dbReference type="InterPro" id="IPR017441">
    <property type="entry name" value="Protein_kinase_ATP_BS"/>
</dbReference>
<evidence type="ECO:0000256" key="15">
    <source>
        <dbReference type="ARBA" id="ARBA00022989"/>
    </source>
</evidence>
<proteinExistence type="inferred from homology"/>
<dbReference type="FunFam" id="1.10.510.10:FF:000108">
    <property type="entry name" value="L-type lectin-domain containing receptor kinase S.4"/>
    <property type="match status" value="1"/>
</dbReference>
<dbReference type="InterPro" id="IPR008271">
    <property type="entry name" value="Ser/Thr_kinase_AS"/>
</dbReference>
<dbReference type="PROSITE" id="PS00108">
    <property type="entry name" value="PROTEIN_KINASE_ST"/>
    <property type="match status" value="1"/>
</dbReference>
<dbReference type="InterPro" id="IPR011009">
    <property type="entry name" value="Kinase-like_dom_sf"/>
</dbReference>
<dbReference type="EMBL" id="JAINDJ010000005">
    <property type="protein sequence ID" value="KAG9447877.1"/>
    <property type="molecule type" value="Genomic_DNA"/>
</dbReference>
<dbReference type="CDD" id="cd06899">
    <property type="entry name" value="lectin_legume_LecRK_Arcelin_ConA"/>
    <property type="match status" value="1"/>
</dbReference>
<comment type="caution">
    <text evidence="25">The sequence shown here is derived from an EMBL/GenBank/DDBJ whole genome shotgun (WGS) entry which is preliminary data.</text>
</comment>
<protein>
    <recommendedName>
        <fullName evidence="5">non-specific serine/threonine protein kinase</fullName>
        <ecNumber evidence="5">2.7.11.1</ecNumber>
    </recommendedName>
</protein>
<keyword evidence="18" id="KW-0325">Glycoprotein</keyword>